<organism evidence="2 3">
    <name type="scientific">Streptomyces beijiangensis</name>
    <dbReference type="NCBI Taxonomy" id="163361"/>
    <lineage>
        <taxon>Bacteria</taxon>
        <taxon>Bacillati</taxon>
        <taxon>Actinomycetota</taxon>
        <taxon>Actinomycetes</taxon>
        <taxon>Kitasatosporales</taxon>
        <taxon>Streptomycetaceae</taxon>
        <taxon>Streptomyces</taxon>
    </lineage>
</organism>
<feature type="transmembrane region" description="Helical" evidence="1">
    <location>
        <begin position="152"/>
        <end position="185"/>
    </location>
</feature>
<evidence type="ECO:0000313" key="3">
    <source>
        <dbReference type="Proteomes" id="UP000664167"/>
    </source>
</evidence>
<dbReference type="EMBL" id="JAFLRJ010000192">
    <property type="protein sequence ID" value="MBO0514285.1"/>
    <property type="molecule type" value="Genomic_DNA"/>
</dbReference>
<proteinExistence type="predicted"/>
<protein>
    <submittedName>
        <fullName evidence="2">Uncharacterized protein</fullName>
    </submittedName>
</protein>
<keyword evidence="1" id="KW-0812">Transmembrane</keyword>
<comment type="caution">
    <text evidence="2">The sequence shown here is derived from an EMBL/GenBank/DDBJ whole genome shotgun (WGS) entry which is preliminary data.</text>
</comment>
<dbReference type="RefSeq" id="WP_206963692.1">
    <property type="nucleotide sequence ID" value="NZ_BAAAJJ010000005.1"/>
</dbReference>
<feature type="transmembrane region" description="Helical" evidence="1">
    <location>
        <begin position="21"/>
        <end position="49"/>
    </location>
</feature>
<keyword evidence="3" id="KW-1185">Reference proteome</keyword>
<keyword evidence="1" id="KW-1133">Transmembrane helix</keyword>
<feature type="transmembrane region" description="Helical" evidence="1">
    <location>
        <begin position="110"/>
        <end position="132"/>
    </location>
</feature>
<dbReference type="Proteomes" id="UP000664167">
    <property type="component" value="Unassembled WGS sequence"/>
</dbReference>
<reference evidence="2" key="1">
    <citation type="submission" date="2021-03" db="EMBL/GenBank/DDBJ databases">
        <title>Streptomyces poriferae sp. nov., a novel marine sponge-derived Actinobacteria species with anti-MRSA activity.</title>
        <authorList>
            <person name="Sandoval-Powers M."/>
            <person name="Kralova S."/>
            <person name="Nguyen G.-S."/>
            <person name="Fawwal D."/>
            <person name="Degnes K."/>
            <person name="Klinkenberg G."/>
            <person name="Sletta H."/>
            <person name="Wentzel A."/>
            <person name="Liles M.R."/>
        </authorList>
    </citation>
    <scope>NUCLEOTIDE SEQUENCE</scope>
    <source>
        <strain evidence="2">DSM 41794</strain>
    </source>
</reference>
<gene>
    <name evidence="2" type="ORF">J0695_21145</name>
</gene>
<evidence type="ECO:0000313" key="2">
    <source>
        <dbReference type="EMBL" id="MBO0514285.1"/>
    </source>
</evidence>
<keyword evidence="1" id="KW-0472">Membrane</keyword>
<name>A0A939F8E8_9ACTN</name>
<sequence length="193" mass="20271">MKTRKARGRANTAESVLHSRFAILAESLLTGVWLTVAALPLLTLLPAFAAGCAHLRRHLDSDPCGWREFVSDVREATRSGLRFSLLWWAGIAVLVFDWRVARTGLLPGGPLLIAVSVVGLLALAVVGLRTAAAWRPGGSWVLVRTSDPAGSLLLVGGFAAVAATAWQVPPLAAPALGCLAAAAVALERRAALR</sequence>
<accession>A0A939F8E8</accession>
<evidence type="ECO:0000256" key="1">
    <source>
        <dbReference type="SAM" id="Phobius"/>
    </source>
</evidence>
<dbReference type="AlphaFoldDB" id="A0A939F8E8"/>